<name>A0A061H8N5_9BASI</name>
<evidence type="ECO:0000256" key="2">
    <source>
        <dbReference type="SAM" id="MobiDB-lite"/>
    </source>
</evidence>
<dbReference type="RefSeq" id="XP_007878976.1">
    <property type="nucleotide sequence ID" value="XM_007880785.1"/>
</dbReference>
<dbReference type="GeneID" id="19317378"/>
<dbReference type="HOGENOM" id="CLU_1107519_0_0_1"/>
<keyword evidence="1" id="KW-0175">Coiled coil</keyword>
<gene>
    <name evidence="3" type="ORF">PFL1_03268</name>
</gene>
<evidence type="ECO:0000313" key="3">
    <source>
        <dbReference type="EMBL" id="EPQ28978.1"/>
    </source>
</evidence>
<accession>A0A061H8N5</accession>
<sequence length="251" mass="27208">MTQIGPEYFARQHSHGSRAGRQGTSNSHFGRGGPNGSETTSSSSSSSRSSRSSTSSDSSYRNICNVVSGSPTKTNNNGGSRNKASANPANGARTRMVTVARPHKISPMVGELNRALEALSLSKEREIDHLEAELRASAATRDRARAKGAEKDFNRRTNEFAHEFKQLSHRFQAEAARNPGQNAGMRLAKAAYNARNGGQAHDIRQITVAYNRKHHWNGGAVTSVRQHFSRGNADQARGLKAASRLAAGHRY</sequence>
<evidence type="ECO:0000313" key="4">
    <source>
        <dbReference type="Proteomes" id="UP000053664"/>
    </source>
</evidence>
<feature type="compositionally biased region" description="Polar residues" evidence="2">
    <location>
        <begin position="60"/>
        <end position="88"/>
    </location>
</feature>
<dbReference type="AlphaFoldDB" id="A0A061H8N5"/>
<protein>
    <submittedName>
        <fullName evidence="3">Uncharacterized protein</fullName>
    </submittedName>
</protein>
<feature type="region of interest" description="Disordered" evidence="2">
    <location>
        <begin position="1"/>
        <end position="92"/>
    </location>
</feature>
<proteinExistence type="predicted"/>
<feature type="coiled-coil region" evidence="1">
    <location>
        <begin position="113"/>
        <end position="147"/>
    </location>
</feature>
<organism evidence="3 4">
    <name type="scientific">Pseudozyma flocculosa PF-1</name>
    <dbReference type="NCBI Taxonomy" id="1277687"/>
    <lineage>
        <taxon>Eukaryota</taxon>
        <taxon>Fungi</taxon>
        <taxon>Dikarya</taxon>
        <taxon>Basidiomycota</taxon>
        <taxon>Ustilaginomycotina</taxon>
        <taxon>Ustilaginomycetes</taxon>
        <taxon>Ustilaginales</taxon>
        <taxon>Ustilaginaceae</taxon>
        <taxon>Pseudozyma</taxon>
    </lineage>
</organism>
<dbReference type="EMBL" id="KE361632">
    <property type="protein sequence ID" value="EPQ28978.1"/>
    <property type="molecule type" value="Genomic_DNA"/>
</dbReference>
<evidence type="ECO:0000256" key="1">
    <source>
        <dbReference type="SAM" id="Coils"/>
    </source>
</evidence>
<dbReference type="KEGG" id="pfp:PFL1_03268"/>
<dbReference type="Proteomes" id="UP000053664">
    <property type="component" value="Unassembled WGS sequence"/>
</dbReference>
<feature type="compositionally biased region" description="Low complexity" evidence="2">
    <location>
        <begin position="37"/>
        <end position="59"/>
    </location>
</feature>
<reference evidence="3 4" key="1">
    <citation type="journal article" date="2013" name="Plant Cell">
        <title>The transition from a phytopathogenic smut ancestor to an anamorphic biocontrol agent deciphered by comparative whole-genome analysis.</title>
        <authorList>
            <person name="Lefebvre F."/>
            <person name="Joly D.L."/>
            <person name="Labbe C."/>
            <person name="Teichmann B."/>
            <person name="Linning R."/>
            <person name="Belzile F."/>
            <person name="Bakkeren G."/>
            <person name="Belanger R.R."/>
        </authorList>
    </citation>
    <scope>NUCLEOTIDE SEQUENCE [LARGE SCALE GENOMIC DNA]</scope>
    <source>
        <strain evidence="3 4">PF-1</strain>
    </source>
</reference>